<dbReference type="STRING" id="1324314.BVG16_13835"/>
<accession>A0A1T2XC88</accession>
<dbReference type="Proteomes" id="UP000190188">
    <property type="component" value="Unassembled WGS sequence"/>
</dbReference>
<dbReference type="EMBL" id="MSZX01000005">
    <property type="protein sequence ID" value="OPA77527.1"/>
    <property type="molecule type" value="Genomic_DNA"/>
</dbReference>
<reference evidence="1 2" key="1">
    <citation type="submission" date="2017-01" db="EMBL/GenBank/DDBJ databases">
        <title>Genome analysis of Paenibacillus selenitrireducens ES3-24.</title>
        <authorList>
            <person name="Xu D."/>
            <person name="Yao R."/>
            <person name="Zheng S."/>
        </authorList>
    </citation>
    <scope>NUCLEOTIDE SEQUENCE [LARGE SCALE GENOMIC DNA]</scope>
    <source>
        <strain evidence="1 2">ES3-24</strain>
    </source>
</reference>
<evidence type="ECO:0000313" key="1">
    <source>
        <dbReference type="EMBL" id="OPA77527.1"/>
    </source>
</evidence>
<name>A0A1T2XC88_9BACL</name>
<keyword evidence="2" id="KW-1185">Reference proteome</keyword>
<sequence length="335" mass="35151">MKLTPNLSLKKPDGTETADIDVLNGNADSLDAAIGGPLTSLKTTDKKIVGAINELFQSASDIKSKVADAVTGKGVPASINDTGQQLADKIGQIKTGTDTTDATAVAADIRSGKTAYGKNAKITGTQPVQATAAQTITPGKADIVKGPGIYDGAITVKGVPVDASKVLVGTTIAETAGTLPNRSAENQHMPSTGGTVWAGDRLFLQPPPGYYNGSTWVTVAAPDVRPEHIRSGKKVLDMAGTLQPGRNFRYLEFGATTGGQAIELGWEWQAIIFTIDVDPSRGMALMRRPSDNAALEISSGGRHLPYISPFDITATGFGIQYYAEAVRTRVYVYGK</sequence>
<comment type="caution">
    <text evidence="1">The sequence shown here is derived from an EMBL/GenBank/DDBJ whole genome shotgun (WGS) entry which is preliminary data.</text>
</comment>
<gene>
    <name evidence="1" type="ORF">BVG16_13835</name>
</gene>
<dbReference type="AlphaFoldDB" id="A0A1T2XC88"/>
<protein>
    <recommendedName>
        <fullName evidence="3">Tail fiber protein</fullName>
    </recommendedName>
</protein>
<dbReference type="OrthoDB" id="2630931at2"/>
<evidence type="ECO:0008006" key="3">
    <source>
        <dbReference type="Google" id="ProtNLM"/>
    </source>
</evidence>
<dbReference type="RefSeq" id="WP_078499268.1">
    <property type="nucleotide sequence ID" value="NZ_MSZX01000005.1"/>
</dbReference>
<proteinExistence type="predicted"/>
<organism evidence="1 2">
    <name type="scientific">Paenibacillus selenitireducens</name>
    <dbReference type="NCBI Taxonomy" id="1324314"/>
    <lineage>
        <taxon>Bacteria</taxon>
        <taxon>Bacillati</taxon>
        <taxon>Bacillota</taxon>
        <taxon>Bacilli</taxon>
        <taxon>Bacillales</taxon>
        <taxon>Paenibacillaceae</taxon>
        <taxon>Paenibacillus</taxon>
    </lineage>
</organism>
<evidence type="ECO:0000313" key="2">
    <source>
        <dbReference type="Proteomes" id="UP000190188"/>
    </source>
</evidence>